<feature type="region of interest" description="Disordered" evidence="1">
    <location>
        <begin position="100"/>
        <end position="139"/>
    </location>
</feature>
<dbReference type="Proteomes" id="UP000182998">
    <property type="component" value="Unassembled WGS sequence"/>
</dbReference>
<proteinExistence type="predicted"/>
<dbReference type="InterPro" id="IPR007481">
    <property type="entry name" value="SspB"/>
</dbReference>
<dbReference type="NCBIfam" id="NF008769">
    <property type="entry name" value="PRK11798.2-5"/>
    <property type="match status" value="1"/>
</dbReference>
<dbReference type="EMBL" id="LN614830">
    <property type="protein sequence ID" value="CEG62057.1"/>
    <property type="molecule type" value="Genomic_DNA"/>
</dbReference>
<dbReference type="Gene3D" id="2.30.30.220">
    <property type="entry name" value="SspB-like"/>
    <property type="match status" value="1"/>
</dbReference>
<dbReference type="AlphaFoldDB" id="A0A098GJ66"/>
<evidence type="ECO:0000313" key="4">
    <source>
        <dbReference type="Proteomes" id="UP000032414"/>
    </source>
</evidence>
<dbReference type="PIRSF" id="PIRSF005276">
    <property type="entry name" value="SspB"/>
    <property type="match status" value="1"/>
</dbReference>
<dbReference type="GO" id="GO:0045732">
    <property type="term" value="P:positive regulation of protein catabolic process"/>
    <property type="evidence" value="ECO:0007669"/>
    <property type="project" value="TreeGrafter"/>
</dbReference>
<dbReference type="PATRIC" id="fig|451.8.peg.2405"/>
<dbReference type="Proteomes" id="UP000032414">
    <property type="component" value="Chromosome I"/>
</dbReference>
<dbReference type="PANTHER" id="PTHR37486">
    <property type="entry name" value="STRINGENT STARVATION PROTEIN B"/>
    <property type="match status" value="1"/>
</dbReference>
<dbReference type="EMBL" id="FMVN01000017">
    <property type="protein sequence ID" value="SCY75737.1"/>
    <property type="molecule type" value="Genomic_DNA"/>
</dbReference>
<reference evidence="2" key="2">
    <citation type="submission" date="2014-09" db="EMBL/GenBank/DDBJ databases">
        <authorList>
            <person name="GOMEZ-VALERO Laura"/>
        </authorList>
    </citation>
    <scope>NUCLEOTIDE SEQUENCE</scope>
    <source>
        <strain evidence="2">ATCC33218</strain>
    </source>
</reference>
<evidence type="ECO:0000313" key="3">
    <source>
        <dbReference type="EMBL" id="SCY75737.1"/>
    </source>
</evidence>
<accession>A0A098GJ66</accession>
<dbReference type="HOGENOM" id="CLU_118425_2_0_6"/>
<protein>
    <submittedName>
        <fullName evidence="2">Stringent starvation protein B</fullName>
    </submittedName>
</protein>
<evidence type="ECO:0000256" key="1">
    <source>
        <dbReference type="SAM" id="MobiDB-lite"/>
    </source>
</evidence>
<dbReference type="NCBIfam" id="NF008767">
    <property type="entry name" value="PRK11798.2-2"/>
    <property type="match status" value="1"/>
</dbReference>
<organism evidence="2 4">
    <name type="scientific">Legionella micdadei</name>
    <name type="common">Tatlockia micdadei</name>
    <dbReference type="NCBI Taxonomy" id="451"/>
    <lineage>
        <taxon>Bacteria</taxon>
        <taxon>Pseudomonadati</taxon>
        <taxon>Pseudomonadota</taxon>
        <taxon>Gammaproteobacteria</taxon>
        <taxon>Legionellales</taxon>
        <taxon>Legionellaceae</taxon>
        <taxon>Legionella</taxon>
    </lineage>
</organism>
<dbReference type="KEGG" id="tmc:LMI_2806"/>
<name>A0A098GJ66_LEGMI</name>
<dbReference type="GO" id="GO:0005829">
    <property type="term" value="C:cytosol"/>
    <property type="evidence" value="ECO:0007669"/>
    <property type="project" value="TreeGrafter"/>
</dbReference>
<evidence type="ECO:0000313" key="5">
    <source>
        <dbReference type="Proteomes" id="UP000182998"/>
    </source>
</evidence>
<keyword evidence="5" id="KW-1185">Reference proteome</keyword>
<dbReference type="PANTHER" id="PTHR37486:SF1">
    <property type="entry name" value="STRINGENT STARVATION PROTEIN B"/>
    <property type="match status" value="1"/>
</dbReference>
<dbReference type="STRING" id="451.B6N58_02195"/>
<dbReference type="GO" id="GO:0005840">
    <property type="term" value="C:ribosome"/>
    <property type="evidence" value="ECO:0007669"/>
    <property type="project" value="TreeGrafter"/>
</dbReference>
<evidence type="ECO:0000313" key="2">
    <source>
        <dbReference type="EMBL" id="CEG62057.1"/>
    </source>
</evidence>
<dbReference type="InterPro" id="IPR036760">
    <property type="entry name" value="SspB-like_sf"/>
</dbReference>
<dbReference type="SUPFAM" id="SSF101738">
    <property type="entry name" value="SspB-like"/>
    <property type="match status" value="1"/>
</dbReference>
<dbReference type="Pfam" id="PF04386">
    <property type="entry name" value="SspB"/>
    <property type="match status" value="1"/>
</dbReference>
<sequence length="139" mass="15419">MTTMTSNKPYLIRAIYDWIVDNDLTPYILVNADYPSVQVPREHVSGGRIVLNISPKACRGLHLENDRIVFTARFSGQSVQIFVVPAAVLAIYAKENGRGMEFGEEYGNNEPPPPPTPASSTTTRRGKPSLTLVKKDEKD</sequence>
<reference evidence="3 5" key="3">
    <citation type="submission" date="2016-10" db="EMBL/GenBank/DDBJ databases">
        <authorList>
            <person name="Varghese N."/>
            <person name="Submissions S."/>
        </authorList>
    </citation>
    <scope>NUCLEOTIDE SEQUENCE [LARGE SCALE GENOMIC DNA]</scope>
    <source>
        <strain evidence="3 5">ATCC 33218</strain>
    </source>
</reference>
<reference evidence="4" key="1">
    <citation type="submission" date="2014-09" db="EMBL/GenBank/DDBJ databases">
        <authorList>
            <person name="Gomez-Valero L."/>
        </authorList>
    </citation>
    <scope>NUCLEOTIDE SEQUENCE [LARGE SCALE GENOMIC DNA]</scope>
    <source>
        <strain evidence="4">ATCC33218</strain>
    </source>
</reference>
<gene>
    <name evidence="2" type="primary">sspB</name>
    <name evidence="2" type="ORF">LMI_2806</name>
    <name evidence="3" type="ORF">SAMN02982997_02806</name>
</gene>